<evidence type="ECO:0000313" key="3">
    <source>
        <dbReference type="EMBL" id="SIO14052.1"/>
    </source>
</evidence>
<dbReference type="RefSeq" id="WP_074206026.1">
    <property type="nucleotide sequence ID" value="NZ_FSQW01000002.1"/>
</dbReference>
<dbReference type="OrthoDB" id="6025791at2"/>
<feature type="signal peptide" evidence="2">
    <location>
        <begin position="1"/>
        <end position="20"/>
    </location>
</feature>
<evidence type="ECO:0000256" key="2">
    <source>
        <dbReference type="SAM" id="SignalP"/>
    </source>
</evidence>
<keyword evidence="2" id="KW-0732">Signal</keyword>
<name>A0A1N6H2X2_9SPHN</name>
<gene>
    <name evidence="3" type="ORF">SAMN02745824_3106</name>
</gene>
<feature type="chain" id="PRO_5009936317" evidence="2">
    <location>
        <begin position="21"/>
        <end position="144"/>
    </location>
</feature>
<reference evidence="4" key="1">
    <citation type="submission" date="2016-11" db="EMBL/GenBank/DDBJ databases">
        <authorList>
            <person name="Varghese N."/>
            <person name="Submissions S."/>
        </authorList>
    </citation>
    <scope>NUCLEOTIDE SEQUENCE [LARGE SCALE GENOMIC DNA]</scope>
    <source>
        <strain evidence="4">DSM 22363</strain>
    </source>
</reference>
<proteinExistence type="predicted"/>
<evidence type="ECO:0000313" key="4">
    <source>
        <dbReference type="Proteomes" id="UP000185192"/>
    </source>
</evidence>
<keyword evidence="4" id="KW-1185">Reference proteome</keyword>
<evidence type="ECO:0000256" key="1">
    <source>
        <dbReference type="SAM" id="MobiDB-lite"/>
    </source>
</evidence>
<feature type="compositionally biased region" description="Polar residues" evidence="1">
    <location>
        <begin position="51"/>
        <end position="62"/>
    </location>
</feature>
<dbReference type="STRING" id="1123272.SAMN02745824_3106"/>
<dbReference type="AlphaFoldDB" id="A0A1N6H2X2"/>
<sequence length="144" mass="15580">MKYSISLVIAAFALSSPAGAQNNDIENVKALMKELGGESMSDKEAQAYAEKQNSSTLGQPQNPVRAEMPQGQRAYLNRLRCSDGTPPKYFREGSMGIGPFGNIVDRYAVDCGDAEPGQVKLDMDMYHSGYVEKNPVPGFSIVAP</sequence>
<organism evidence="3 4">
    <name type="scientific">Parasphingorhabdus marina DSM 22363</name>
    <dbReference type="NCBI Taxonomy" id="1123272"/>
    <lineage>
        <taxon>Bacteria</taxon>
        <taxon>Pseudomonadati</taxon>
        <taxon>Pseudomonadota</taxon>
        <taxon>Alphaproteobacteria</taxon>
        <taxon>Sphingomonadales</taxon>
        <taxon>Sphingomonadaceae</taxon>
        <taxon>Parasphingorhabdus</taxon>
    </lineage>
</organism>
<dbReference type="Proteomes" id="UP000185192">
    <property type="component" value="Unassembled WGS sequence"/>
</dbReference>
<dbReference type="EMBL" id="FSQW01000002">
    <property type="protein sequence ID" value="SIO14052.1"/>
    <property type="molecule type" value="Genomic_DNA"/>
</dbReference>
<protein>
    <submittedName>
        <fullName evidence="3">Uncharacterized protein</fullName>
    </submittedName>
</protein>
<accession>A0A1N6H2X2</accession>
<feature type="region of interest" description="Disordered" evidence="1">
    <location>
        <begin position="41"/>
        <end position="65"/>
    </location>
</feature>